<evidence type="ECO:0000256" key="1">
    <source>
        <dbReference type="ARBA" id="ARBA00007274"/>
    </source>
</evidence>
<evidence type="ECO:0000256" key="3">
    <source>
        <dbReference type="ARBA" id="ARBA00022737"/>
    </source>
</evidence>
<comment type="caution">
    <text evidence="7">The sequence shown here is derived from an EMBL/GenBank/DDBJ whole genome shotgun (WGS) entry which is preliminary data.</text>
</comment>
<dbReference type="PANTHER" id="PTHR43300:SF7">
    <property type="entry name" value="UDP-N-ACETYLBACILLOSAMINE N-ACETYLTRANSFERASE"/>
    <property type="match status" value="1"/>
</dbReference>
<reference evidence="7 8" key="1">
    <citation type="submission" date="2017-10" db="EMBL/GenBank/DDBJ databases">
        <authorList>
            <person name="Banno H."/>
            <person name="Chua N.-H."/>
        </authorList>
    </citation>
    <scope>NUCLEOTIDE SEQUENCE [LARGE SCALE GENOMIC DNA]</scope>
    <source>
        <strain evidence="7 8">YW11</strain>
    </source>
</reference>
<feature type="domain" description="PglD N-terminal" evidence="6">
    <location>
        <begin position="33"/>
        <end position="109"/>
    </location>
</feature>
<gene>
    <name evidence="7" type="ORF">CR162_09630</name>
</gene>
<dbReference type="CDD" id="cd03360">
    <property type="entry name" value="LbH_AT_putative"/>
    <property type="match status" value="1"/>
</dbReference>
<organism evidence="7 8">
    <name type="scientific">Teichococcus rhizosphaerae</name>
    <dbReference type="NCBI Taxonomy" id="1335062"/>
    <lineage>
        <taxon>Bacteria</taxon>
        <taxon>Pseudomonadati</taxon>
        <taxon>Pseudomonadota</taxon>
        <taxon>Alphaproteobacteria</taxon>
        <taxon>Acetobacterales</taxon>
        <taxon>Roseomonadaceae</taxon>
        <taxon>Roseomonas</taxon>
    </lineage>
</organism>
<evidence type="ECO:0000256" key="5">
    <source>
        <dbReference type="PIRSR" id="PIRSR620019-2"/>
    </source>
</evidence>
<feature type="binding site" evidence="5">
    <location>
        <position position="175"/>
    </location>
    <ligand>
        <name>acetyl-CoA</name>
        <dbReference type="ChEBI" id="CHEBI:57288"/>
    </ligand>
</feature>
<dbReference type="InterPro" id="IPR050179">
    <property type="entry name" value="Trans_hexapeptide_repeat"/>
</dbReference>
<dbReference type="PROSITE" id="PS00101">
    <property type="entry name" value="HEXAPEP_TRANSFERASES"/>
    <property type="match status" value="1"/>
</dbReference>
<dbReference type="PANTHER" id="PTHR43300">
    <property type="entry name" value="ACETYLTRANSFERASE"/>
    <property type="match status" value="1"/>
</dbReference>
<feature type="binding site" evidence="5">
    <location>
        <position position="196"/>
    </location>
    <ligand>
        <name>acetyl-CoA</name>
        <dbReference type="ChEBI" id="CHEBI:57288"/>
    </ligand>
</feature>
<proteinExistence type="inferred from homology"/>
<evidence type="ECO:0000256" key="4">
    <source>
        <dbReference type="PIRSR" id="PIRSR620019-1"/>
    </source>
</evidence>
<dbReference type="Gene3D" id="2.160.10.10">
    <property type="entry name" value="Hexapeptide repeat proteins"/>
    <property type="match status" value="1"/>
</dbReference>
<dbReference type="NCBIfam" id="TIGR03570">
    <property type="entry name" value="NeuD_NnaD"/>
    <property type="match status" value="1"/>
</dbReference>
<evidence type="ECO:0000259" key="6">
    <source>
        <dbReference type="Pfam" id="PF17836"/>
    </source>
</evidence>
<evidence type="ECO:0000313" key="8">
    <source>
        <dbReference type="Proteomes" id="UP000223527"/>
    </source>
</evidence>
<sequence>MPCRPPSSSASPPTAWWSWACASPSDGMDLLPRLLILGAGGHGRAVLEVLRDAGFPPPLGVLDDNPHSPGLPGVPHLGPFSRMAALRAEGAAAAHVALGHNAARRRLGETLLALGYALPVPRHPSAIVASTARLGAGSVLMPRAVVGAAAELGPHSILNTGAILEHDGRTGPGCHIAPGAVLGGGVTLGAEVLVGILAGLRPGVSVGDGAAVALGAAVVADVPPRASVAGVPARPR</sequence>
<dbReference type="AlphaFoldDB" id="A0A2C7AC64"/>
<feature type="site" description="Increases basicity of active site His" evidence="4">
    <location>
        <position position="167"/>
    </location>
</feature>
<dbReference type="GO" id="GO:0016740">
    <property type="term" value="F:transferase activity"/>
    <property type="evidence" value="ECO:0007669"/>
    <property type="project" value="UniProtKB-KW"/>
</dbReference>
<dbReference type="OrthoDB" id="9815592at2"/>
<dbReference type="InterPro" id="IPR011004">
    <property type="entry name" value="Trimer_LpxA-like_sf"/>
</dbReference>
<protein>
    <submittedName>
        <fullName evidence="7">Carbonic anhydrase</fullName>
    </submittedName>
</protein>
<dbReference type="Gene3D" id="3.40.50.20">
    <property type="match status" value="1"/>
</dbReference>
<comment type="similarity">
    <text evidence="1">Belongs to the transferase hexapeptide repeat family.</text>
</comment>
<dbReference type="SUPFAM" id="SSF51161">
    <property type="entry name" value="Trimeric LpxA-like enzymes"/>
    <property type="match status" value="1"/>
</dbReference>
<accession>A0A2C7AC64</accession>
<dbReference type="EMBL" id="PDNU01000015">
    <property type="protein sequence ID" value="PHK95005.1"/>
    <property type="molecule type" value="Genomic_DNA"/>
</dbReference>
<keyword evidence="2" id="KW-0808">Transferase</keyword>
<keyword evidence="8" id="KW-1185">Reference proteome</keyword>
<dbReference type="InterPro" id="IPR018357">
    <property type="entry name" value="Hexapep_transf_CS"/>
</dbReference>
<name>A0A2C7AC64_9PROT</name>
<dbReference type="InterPro" id="IPR020019">
    <property type="entry name" value="AcTrfase_PglD-like"/>
</dbReference>
<keyword evidence="3" id="KW-0677">Repeat</keyword>
<feature type="active site" description="Proton acceptor" evidence="4">
    <location>
        <position position="166"/>
    </location>
</feature>
<dbReference type="Pfam" id="PF17836">
    <property type="entry name" value="PglD_N"/>
    <property type="match status" value="1"/>
</dbReference>
<dbReference type="InterPro" id="IPR041561">
    <property type="entry name" value="PglD_N"/>
</dbReference>
<dbReference type="Proteomes" id="UP000223527">
    <property type="component" value="Unassembled WGS sequence"/>
</dbReference>
<evidence type="ECO:0000313" key="7">
    <source>
        <dbReference type="EMBL" id="PHK95005.1"/>
    </source>
</evidence>
<evidence type="ECO:0000256" key="2">
    <source>
        <dbReference type="ARBA" id="ARBA00022679"/>
    </source>
</evidence>
<feature type="binding site" evidence="5">
    <location>
        <position position="99"/>
    </location>
    <ligand>
        <name>substrate</name>
    </ligand>
</feature>